<dbReference type="Gene3D" id="3.20.20.80">
    <property type="entry name" value="Glycosidases"/>
    <property type="match status" value="1"/>
</dbReference>
<dbReference type="InterPro" id="IPR006046">
    <property type="entry name" value="Alpha_amylase"/>
</dbReference>
<organism evidence="6 7">
    <name type="scientific">Clostridium moniliforme</name>
    <dbReference type="NCBI Taxonomy" id="39489"/>
    <lineage>
        <taxon>Bacteria</taxon>
        <taxon>Bacillati</taxon>
        <taxon>Bacillota</taxon>
        <taxon>Clostridia</taxon>
        <taxon>Eubacteriales</taxon>
        <taxon>Clostridiaceae</taxon>
        <taxon>Clostridium</taxon>
    </lineage>
</organism>
<accession>A0ABS4F2D7</accession>
<dbReference type="EMBL" id="JAGGJZ010000006">
    <property type="protein sequence ID" value="MBP1890397.1"/>
    <property type="molecule type" value="Genomic_DNA"/>
</dbReference>
<dbReference type="CDD" id="cd11338">
    <property type="entry name" value="AmyAc_CMD"/>
    <property type="match status" value="1"/>
</dbReference>
<dbReference type="CDD" id="cd02857">
    <property type="entry name" value="E_set_CDase_PDE_N"/>
    <property type="match status" value="1"/>
</dbReference>
<dbReference type="SMART" id="SM00642">
    <property type="entry name" value="Aamy"/>
    <property type="match status" value="1"/>
</dbReference>
<dbReference type="SUPFAM" id="SSF51011">
    <property type="entry name" value="Glycosyl hydrolase domain"/>
    <property type="match status" value="1"/>
</dbReference>
<dbReference type="Pfam" id="PF02903">
    <property type="entry name" value="Alpha-amylase_N"/>
    <property type="match status" value="1"/>
</dbReference>
<reference evidence="6 7" key="1">
    <citation type="submission" date="2021-03" db="EMBL/GenBank/DDBJ databases">
        <title>Genomic Encyclopedia of Type Strains, Phase IV (KMG-IV): sequencing the most valuable type-strain genomes for metagenomic binning, comparative biology and taxonomic classification.</title>
        <authorList>
            <person name="Goeker M."/>
        </authorList>
    </citation>
    <scope>NUCLEOTIDE SEQUENCE [LARGE SCALE GENOMIC DNA]</scope>
    <source>
        <strain evidence="6 7">DSM 3984</strain>
    </source>
</reference>
<name>A0ABS4F2D7_9CLOT</name>
<evidence type="ECO:0000313" key="7">
    <source>
        <dbReference type="Proteomes" id="UP000783390"/>
    </source>
</evidence>
<dbReference type="InterPro" id="IPR045857">
    <property type="entry name" value="O16G_dom_2"/>
</dbReference>
<evidence type="ECO:0000313" key="6">
    <source>
        <dbReference type="EMBL" id="MBP1890397.1"/>
    </source>
</evidence>
<evidence type="ECO:0000256" key="2">
    <source>
        <dbReference type="ARBA" id="ARBA00022801"/>
    </source>
</evidence>
<comment type="similarity">
    <text evidence="1 4">Belongs to the glycosyl hydrolase 13 family.</text>
</comment>
<comment type="caution">
    <text evidence="6">The sequence shown here is derived from an EMBL/GenBank/DDBJ whole genome shotgun (WGS) entry which is preliminary data.</text>
</comment>
<dbReference type="RefSeq" id="WP_209797316.1">
    <property type="nucleotide sequence ID" value="NZ_JAGGJZ010000006.1"/>
</dbReference>
<dbReference type="Proteomes" id="UP000783390">
    <property type="component" value="Unassembled WGS sequence"/>
</dbReference>
<dbReference type="PRINTS" id="PR00110">
    <property type="entry name" value="ALPHAAMYLASE"/>
</dbReference>
<gene>
    <name evidence="6" type="ORF">J2Z53_001992</name>
</gene>
<dbReference type="Gene3D" id="2.60.40.10">
    <property type="entry name" value="Immunoglobulins"/>
    <property type="match status" value="1"/>
</dbReference>
<dbReference type="InterPro" id="IPR017853">
    <property type="entry name" value="GH"/>
</dbReference>
<dbReference type="InterPro" id="IPR006047">
    <property type="entry name" value="GH13_cat_dom"/>
</dbReference>
<dbReference type="Pfam" id="PF00128">
    <property type="entry name" value="Alpha-amylase"/>
    <property type="match status" value="1"/>
</dbReference>
<keyword evidence="3 6" id="KW-0326">Glycosidase</keyword>
<dbReference type="PANTHER" id="PTHR10357:SF210">
    <property type="entry name" value="MALTODEXTRIN GLUCOSIDASE"/>
    <property type="match status" value="1"/>
</dbReference>
<dbReference type="PANTHER" id="PTHR10357">
    <property type="entry name" value="ALPHA-AMYLASE FAMILY MEMBER"/>
    <property type="match status" value="1"/>
</dbReference>
<dbReference type="SUPFAM" id="SSF51445">
    <property type="entry name" value="(Trans)glycosidases"/>
    <property type="match status" value="1"/>
</dbReference>
<keyword evidence="2" id="KW-0378">Hydrolase</keyword>
<dbReference type="Gene3D" id="3.90.400.10">
    <property type="entry name" value="Oligo-1,6-glucosidase, Domain 2"/>
    <property type="match status" value="1"/>
</dbReference>
<dbReference type="InterPro" id="IPR014756">
    <property type="entry name" value="Ig_E-set"/>
</dbReference>
<feature type="domain" description="Glycosyl hydrolase family 13 catalytic" evidence="5">
    <location>
        <begin position="135"/>
        <end position="492"/>
    </location>
</feature>
<dbReference type="GO" id="GO:0016798">
    <property type="term" value="F:hydrolase activity, acting on glycosyl bonds"/>
    <property type="evidence" value="ECO:0007669"/>
    <property type="project" value="UniProtKB-KW"/>
</dbReference>
<proteinExistence type="inferred from homology"/>
<dbReference type="InterPro" id="IPR004185">
    <property type="entry name" value="Glyco_hydro_13_lg-like_dom"/>
</dbReference>
<keyword evidence="7" id="KW-1185">Reference proteome</keyword>
<dbReference type="InterPro" id="IPR013780">
    <property type="entry name" value="Glyco_hydro_b"/>
</dbReference>
<evidence type="ECO:0000256" key="3">
    <source>
        <dbReference type="ARBA" id="ARBA00023295"/>
    </source>
</evidence>
<evidence type="ECO:0000256" key="4">
    <source>
        <dbReference type="RuleBase" id="RU003615"/>
    </source>
</evidence>
<sequence length="573" mass="67670">MNLHAIFHISEVPYAYGVDKDTLFIKIRVASNEVKKVVLHYKDRYNWRGDFISVTMEKASSTTLFDFYEKKVKVSEGRLRYFFEIEGNKGEKVYLNERGVLENEPETLGQFQYPYVHVNELYKNVPWAKESIVYQIFPDRFCNGDNKNDPENIQKWGEEVNSKSFFGGDLRGIINNIDYLSNLGINIIYLTPIFKSTTNHKYNTKDYFEIDEHFGTKEEFKELVTKCHNNGIRVVLDAVFNHTGNDFFAFEDLKKNGKKSKYKDWYFLEEDEVNEDTINYRTFANKLRYMPKLNMSNEETKNYFLDVAAYWIKEFDIDGWRLDVADEVLHTFWKEFRIVVKNVKEDAFIIGEVMHEGKLFLKGDEFDSTMNYPFREACLDFFAYRKIDSKDLIDRVLLRKEGLIREIYSQMLNLLDSHDTARFLTECNDDIKKLILATVFQFTIEGIPYIYYGDEVGINGGEDPHCRKCMIWDNEKQNKNLLKHYKKLIEIRKNNKALVNGKYEELYAKDRALAYKRVLGNNEILVLINNENEKQNFDLNINGEFSDIYSGEKLLINKSIELEKMSFKIISLK</sequence>
<evidence type="ECO:0000256" key="1">
    <source>
        <dbReference type="ARBA" id="ARBA00008061"/>
    </source>
</evidence>
<dbReference type="Gene3D" id="2.60.40.1180">
    <property type="entry name" value="Golgi alpha-mannosidase II"/>
    <property type="match status" value="1"/>
</dbReference>
<protein>
    <submittedName>
        <fullName evidence="6">Glycosidase</fullName>
    </submittedName>
</protein>
<dbReference type="SUPFAM" id="SSF81296">
    <property type="entry name" value="E set domains"/>
    <property type="match status" value="1"/>
</dbReference>
<evidence type="ECO:0000259" key="5">
    <source>
        <dbReference type="SMART" id="SM00642"/>
    </source>
</evidence>
<dbReference type="InterPro" id="IPR013783">
    <property type="entry name" value="Ig-like_fold"/>
</dbReference>